<dbReference type="EMBL" id="MNQV01000248">
    <property type="protein sequence ID" value="OKZ42898.1"/>
    <property type="molecule type" value="Genomic_DNA"/>
</dbReference>
<organism evidence="1 2">
    <name type="scientific">Phocaeicola vulgatus</name>
    <name type="common">Bacteroides vulgatus</name>
    <dbReference type="NCBI Taxonomy" id="821"/>
    <lineage>
        <taxon>Bacteria</taxon>
        <taxon>Pseudomonadati</taxon>
        <taxon>Bacteroidota</taxon>
        <taxon>Bacteroidia</taxon>
        <taxon>Bacteroidales</taxon>
        <taxon>Bacteroidaceae</taxon>
        <taxon>Phocaeicola</taxon>
    </lineage>
</organism>
<gene>
    <name evidence="1" type="ORF">BHV80_18835</name>
</gene>
<evidence type="ECO:0000313" key="2">
    <source>
        <dbReference type="Proteomes" id="UP000186631"/>
    </source>
</evidence>
<reference evidence="1 2" key="1">
    <citation type="journal article" date="2016" name="Nat. Biotechnol.">
        <title>Measurement of bacterial replication rates in microbial communities.</title>
        <authorList>
            <person name="Brown C.T."/>
            <person name="Olm M.R."/>
            <person name="Thomas B.C."/>
            <person name="Banfield J.F."/>
        </authorList>
    </citation>
    <scope>NUCLEOTIDE SEQUENCE [LARGE SCALE GENOMIC DNA]</scope>
    <source>
        <strain evidence="1">42_262</strain>
    </source>
</reference>
<dbReference type="Proteomes" id="UP000186631">
    <property type="component" value="Unassembled WGS sequence"/>
</dbReference>
<protein>
    <submittedName>
        <fullName evidence="1">Uncharacterized protein</fullName>
    </submittedName>
</protein>
<accession>A0A1Q6IQ32</accession>
<proteinExistence type="predicted"/>
<name>A0A1Q6IQ32_PHOVU</name>
<dbReference type="AlphaFoldDB" id="A0A1Q6IQ32"/>
<sequence length="59" mass="6420">MQNTFDFSFLATVKNNLSVSYPGHKGGTVSLWKVNKGQAGLKQTVTRTVRKGLHTGITV</sequence>
<evidence type="ECO:0000313" key="1">
    <source>
        <dbReference type="EMBL" id="OKZ42898.1"/>
    </source>
</evidence>
<comment type="caution">
    <text evidence="1">The sequence shown here is derived from an EMBL/GenBank/DDBJ whole genome shotgun (WGS) entry which is preliminary data.</text>
</comment>